<accession>A0ABV7RSD5</accession>
<dbReference type="InterPro" id="IPR038706">
    <property type="entry name" value="Type_VI_SciN-like_sf"/>
</dbReference>
<gene>
    <name evidence="2" type="primary">tssJ</name>
    <name evidence="2" type="ORF">ACFOLC_15555</name>
</gene>
<dbReference type="InterPro" id="IPR017734">
    <property type="entry name" value="T6SS_SciN"/>
</dbReference>
<evidence type="ECO:0000256" key="1">
    <source>
        <dbReference type="SAM" id="SignalP"/>
    </source>
</evidence>
<keyword evidence="1" id="KW-0732">Signal</keyword>
<keyword evidence="2" id="KW-0449">Lipoprotein</keyword>
<dbReference type="PROSITE" id="PS51257">
    <property type="entry name" value="PROKAR_LIPOPROTEIN"/>
    <property type="match status" value="1"/>
</dbReference>
<protein>
    <submittedName>
        <fullName evidence="2">Type VI secretion system lipoprotein TssJ</fullName>
    </submittedName>
</protein>
<dbReference type="Gene3D" id="2.60.40.4150">
    <property type="entry name" value="Type VI secretion system, lipoprotein SciN"/>
    <property type="match status" value="1"/>
</dbReference>
<dbReference type="PANTHER" id="PTHR37625">
    <property type="entry name" value="OUTER MEMBRANE LIPOPROTEIN-RELATED"/>
    <property type="match status" value="1"/>
</dbReference>
<feature type="signal peptide" evidence="1">
    <location>
        <begin position="1"/>
        <end position="28"/>
    </location>
</feature>
<proteinExistence type="predicted"/>
<dbReference type="PANTHER" id="PTHR37625:SF4">
    <property type="entry name" value="OUTER MEMBRANE LIPOPROTEIN"/>
    <property type="match status" value="1"/>
</dbReference>
<dbReference type="NCBIfam" id="TIGR03352">
    <property type="entry name" value="VI_chp_3"/>
    <property type="match status" value="1"/>
</dbReference>
<evidence type="ECO:0000313" key="2">
    <source>
        <dbReference type="EMBL" id="MFC3552420.1"/>
    </source>
</evidence>
<keyword evidence="3" id="KW-1185">Reference proteome</keyword>
<dbReference type="Pfam" id="PF12790">
    <property type="entry name" value="T6SS-SciN"/>
    <property type="match status" value="1"/>
</dbReference>
<feature type="chain" id="PRO_5047106320" evidence="1">
    <location>
        <begin position="29"/>
        <end position="213"/>
    </location>
</feature>
<comment type="caution">
    <text evidence="2">The sequence shown here is derived from an EMBL/GenBank/DDBJ whole genome shotgun (WGS) entry which is preliminary data.</text>
</comment>
<evidence type="ECO:0000313" key="3">
    <source>
        <dbReference type="Proteomes" id="UP001595740"/>
    </source>
</evidence>
<sequence length="213" mass="22136">MDSLPARACPPPARRGLALALLASLVLAGSGCASSGGVGKAVGKALETVGLKAPAPPAPPQEHSVPLRLYAADNLNAGGEKRPLALVVRVYQLRAIQRFEQAPFDAFLDEKAEAAALGTDLVSASEILLTPGQRHEVIEKVAAEASHLGIVALFRAPTTSRWRFAFDSRKAVKDGITVGLHACAMTTTSTALETPLASESHSLSSVNCAPGKR</sequence>
<name>A0ABV7RSD5_9GAMM</name>
<dbReference type="RefSeq" id="WP_386760181.1">
    <property type="nucleotide sequence ID" value="NZ_JBHRXK010000012.1"/>
</dbReference>
<dbReference type="Proteomes" id="UP001595740">
    <property type="component" value="Unassembled WGS sequence"/>
</dbReference>
<organism evidence="2 3">
    <name type="scientific">Lysobacter cavernae</name>
    <dbReference type="NCBI Taxonomy" id="1685901"/>
    <lineage>
        <taxon>Bacteria</taxon>
        <taxon>Pseudomonadati</taxon>
        <taxon>Pseudomonadota</taxon>
        <taxon>Gammaproteobacteria</taxon>
        <taxon>Lysobacterales</taxon>
        <taxon>Lysobacteraceae</taxon>
        <taxon>Lysobacter</taxon>
    </lineage>
</organism>
<reference evidence="3" key="1">
    <citation type="journal article" date="2019" name="Int. J. Syst. Evol. Microbiol.">
        <title>The Global Catalogue of Microorganisms (GCM) 10K type strain sequencing project: providing services to taxonomists for standard genome sequencing and annotation.</title>
        <authorList>
            <consortium name="The Broad Institute Genomics Platform"/>
            <consortium name="The Broad Institute Genome Sequencing Center for Infectious Disease"/>
            <person name="Wu L."/>
            <person name="Ma J."/>
        </authorList>
    </citation>
    <scope>NUCLEOTIDE SEQUENCE [LARGE SCALE GENOMIC DNA]</scope>
    <source>
        <strain evidence="3">KCTC 42875</strain>
    </source>
</reference>
<dbReference type="EMBL" id="JBHRXK010000012">
    <property type="protein sequence ID" value="MFC3552420.1"/>
    <property type="molecule type" value="Genomic_DNA"/>
</dbReference>